<evidence type="ECO:0000256" key="1">
    <source>
        <dbReference type="ARBA" id="ARBA00001933"/>
    </source>
</evidence>
<dbReference type="PANTHER" id="PTHR42790:SF21">
    <property type="entry name" value="AROMATIC_AMINOADIPATE AMINOTRANSFERASE 1"/>
    <property type="match status" value="1"/>
</dbReference>
<comment type="cofactor">
    <cofactor evidence="1">
        <name>pyridoxal 5'-phosphate</name>
        <dbReference type="ChEBI" id="CHEBI:597326"/>
    </cofactor>
</comment>
<dbReference type="GO" id="GO:0009074">
    <property type="term" value="P:aromatic amino acid family catabolic process"/>
    <property type="evidence" value="ECO:0007669"/>
    <property type="project" value="TreeGrafter"/>
</dbReference>
<dbReference type="EMBL" id="ML996689">
    <property type="protein sequence ID" value="KAF2403945.1"/>
    <property type="molecule type" value="Genomic_DNA"/>
</dbReference>
<dbReference type="GO" id="GO:0005737">
    <property type="term" value="C:cytoplasm"/>
    <property type="evidence" value="ECO:0007669"/>
    <property type="project" value="UniProtKB-SubCell"/>
</dbReference>
<dbReference type="InterPro" id="IPR050859">
    <property type="entry name" value="Class-I_PLP-dep_aminotransf"/>
</dbReference>
<evidence type="ECO:0000313" key="13">
    <source>
        <dbReference type="Proteomes" id="UP000799640"/>
    </source>
</evidence>
<dbReference type="InterPro" id="IPR015424">
    <property type="entry name" value="PyrdxlP-dep_Trfase"/>
</dbReference>
<dbReference type="SUPFAM" id="SSF53383">
    <property type="entry name" value="PLP-dependent transferases"/>
    <property type="match status" value="1"/>
</dbReference>
<proteinExistence type="inferred from homology"/>
<gene>
    <name evidence="12" type="ORF">EJ06DRAFT_505397</name>
</gene>
<dbReference type="GO" id="GO:0008793">
    <property type="term" value="F:aromatic-amino-acid transaminase activity"/>
    <property type="evidence" value="ECO:0007669"/>
    <property type="project" value="TreeGrafter"/>
</dbReference>
<protein>
    <recommendedName>
        <fullName evidence="9">aromatic-amino-acid transaminase</fullName>
        <ecNumber evidence="9">2.6.1.57</ecNumber>
    </recommendedName>
</protein>
<accession>A0A6G1I7I0</accession>
<organism evidence="12 13">
    <name type="scientific">Trichodelitschia bisporula</name>
    <dbReference type="NCBI Taxonomy" id="703511"/>
    <lineage>
        <taxon>Eukaryota</taxon>
        <taxon>Fungi</taxon>
        <taxon>Dikarya</taxon>
        <taxon>Ascomycota</taxon>
        <taxon>Pezizomycotina</taxon>
        <taxon>Dothideomycetes</taxon>
        <taxon>Dothideomycetes incertae sedis</taxon>
        <taxon>Phaeotrichales</taxon>
        <taxon>Phaeotrichaceae</taxon>
        <taxon>Trichodelitschia</taxon>
    </lineage>
</organism>
<keyword evidence="6 12" id="KW-0808">Transferase</keyword>
<evidence type="ECO:0000313" key="12">
    <source>
        <dbReference type="EMBL" id="KAF2403945.1"/>
    </source>
</evidence>
<dbReference type="GO" id="GO:0019878">
    <property type="term" value="P:lysine biosynthetic process via aminoadipic acid"/>
    <property type="evidence" value="ECO:0007669"/>
    <property type="project" value="TreeGrafter"/>
</dbReference>
<evidence type="ECO:0000256" key="6">
    <source>
        <dbReference type="ARBA" id="ARBA00022679"/>
    </source>
</evidence>
<evidence type="ECO:0000256" key="7">
    <source>
        <dbReference type="ARBA" id="ARBA00022898"/>
    </source>
</evidence>
<dbReference type="CDD" id="cd00609">
    <property type="entry name" value="AAT_like"/>
    <property type="match status" value="1"/>
</dbReference>
<dbReference type="AlphaFoldDB" id="A0A6G1I7I0"/>
<dbReference type="GO" id="GO:0006571">
    <property type="term" value="P:tyrosine biosynthetic process"/>
    <property type="evidence" value="ECO:0007669"/>
    <property type="project" value="TreeGrafter"/>
</dbReference>
<dbReference type="InterPro" id="IPR015421">
    <property type="entry name" value="PyrdxlP-dep_Trfase_major"/>
</dbReference>
<dbReference type="Gene3D" id="3.40.640.10">
    <property type="entry name" value="Type I PLP-dependent aspartate aminotransferase-like (Major domain)"/>
    <property type="match status" value="1"/>
</dbReference>
<evidence type="ECO:0000256" key="5">
    <source>
        <dbReference type="ARBA" id="ARBA00022576"/>
    </source>
</evidence>
<name>A0A6G1I7I0_9PEZI</name>
<dbReference type="Proteomes" id="UP000799640">
    <property type="component" value="Unassembled WGS sequence"/>
</dbReference>
<sequence>MPPAATGPRDSSKSLASFSPPLRADDIVNRRRKVPKTQWGVAAPASSSTFKIASNLGSKPQSKRWDHLLSPEALSRHPSSVKSAAKYLSQPGLISLGGGLPSSNYFPFSQLTISVPPKGGPFADPSPTPHTTVTAGKNDQANGTSLADIATLFQYGQGTGSAQLLRWITEHTELVHDPPYADWGCTTTIGATSSLDMALRMFTQRGDMILGEEWTFASAVETAAPMGVRIVPIPMDAQGLLPVELDRVLAGWDERARGARKPRVLYTVPTGQNPTGATQLPTRRREVYRVCQKHDVYIFEDDPYYYLQMDGYVPGMAATEEAKPSHESFLASLIPSFLRIDTDGRVLRMDSFSKVLTPGARIGWVTASAQIIERYKLHADVSTQGASGISQLVLFKLLEDHWGHGGFVDWLIYLRKEYEGRRRTMMAACEALLPREVVSWTVPDAGMFLWLKIDHTKHPGAGEKSIAELEEEVFLGTIRHGALVMRGSLFQADRDSPLGALFFRTTFAAASEENIREAIRRFGEAIREVFGLEVGEAAGKQGILAVEV</sequence>
<comment type="subcellular location">
    <subcellularLocation>
        <location evidence="2">Cytoplasm</location>
    </subcellularLocation>
</comment>
<evidence type="ECO:0000256" key="9">
    <source>
        <dbReference type="ARBA" id="ARBA00067014"/>
    </source>
</evidence>
<dbReference type="OrthoDB" id="691673at2759"/>
<feature type="domain" description="Aminotransferase class I/classII large" evidence="11">
    <location>
        <begin position="146"/>
        <end position="522"/>
    </location>
</feature>
<evidence type="ECO:0000256" key="2">
    <source>
        <dbReference type="ARBA" id="ARBA00004496"/>
    </source>
</evidence>
<dbReference type="InterPro" id="IPR004839">
    <property type="entry name" value="Aminotransferase_I/II_large"/>
</dbReference>
<comment type="catalytic activity">
    <reaction evidence="8">
        <text>an aromatic L-alpha-amino acid + 2-oxoglutarate = an aromatic oxo-acid + L-glutamate</text>
        <dbReference type="Rhea" id="RHEA:17533"/>
        <dbReference type="ChEBI" id="CHEBI:16810"/>
        <dbReference type="ChEBI" id="CHEBI:29985"/>
        <dbReference type="ChEBI" id="CHEBI:73309"/>
        <dbReference type="ChEBI" id="CHEBI:84824"/>
        <dbReference type="EC" id="2.6.1.57"/>
    </reaction>
</comment>
<keyword evidence="7" id="KW-0663">Pyridoxal phosphate</keyword>
<dbReference type="EC" id="2.6.1.57" evidence="9"/>
<dbReference type="GO" id="GO:0030170">
    <property type="term" value="F:pyridoxal phosphate binding"/>
    <property type="evidence" value="ECO:0007669"/>
    <property type="project" value="InterPro"/>
</dbReference>
<evidence type="ECO:0000256" key="10">
    <source>
        <dbReference type="SAM" id="MobiDB-lite"/>
    </source>
</evidence>
<dbReference type="PANTHER" id="PTHR42790">
    <property type="entry name" value="AMINOTRANSFERASE"/>
    <property type="match status" value="1"/>
</dbReference>
<evidence type="ECO:0000256" key="8">
    <source>
        <dbReference type="ARBA" id="ARBA00051993"/>
    </source>
</evidence>
<dbReference type="GO" id="GO:0047536">
    <property type="term" value="F:2-aminoadipate transaminase activity"/>
    <property type="evidence" value="ECO:0007669"/>
    <property type="project" value="TreeGrafter"/>
</dbReference>
<reference evidence="12" key="1">
    <citation type="journal article" date="2020" name="Stud. Mycol.">
        <title>101 Dothideomycetes genomes: a test case for predicting lifestyles and emergence of pathogens.</title>
        <authorList>
            <person name="Haridas S."/>
            <person name="Albert R."/>
            <person name="Binder M."/>
            <person name="Bloem J."/>
            <person name="Labutti K."/>
            <person name="Salamov A."/>
            <person name="Andreopoulos B."/>
            <person name="Baker S."/>
            <person name="Barry K."/>
            <person name="Bills G."/>
            <person name="Bluhm B."/>
            <person name="Cannon C."/>
            <person name="Castanera R."/>
            <person name="Culley D."/>
            <person name="Daum C."/>
            <person name="Ezra D."/>
            <person name="Gonzalez J."/>
            <person name="Henrissat B."/>
            <person name="Kuo A."/>
            <person name="Liang C."/>
            <person name="Lipzen A."/>
            <person name="Lutzoni F."/>
            <person name="Magnuson J."/>
            <person name="Mondo S."/>
            <person name="Nolan M."/>
            <person name="Ohm R."/>
            <person name="Pangilinan J."/>
            <person name="Park H.-J."/>
            <person name="Ramirez L."/>
            <person name="Alfaro M."/>
            <person name="Sun H."/>
            <person name="Tritt A."/>
            <person name="Yoshinaga Y."/>
            <person name="Zwiers L.-H."/>
            <person name="Turgeon B."/>
            <person name="Goodwin S."/>
            <person name="Spatafora J."/>
            <person name="Crous P."/>
            <person name="Grigoriev I."/>
        </authorList>
    </citation>
    <scope>NUCLEOTIDE SEQUENCE</scope>
    <source>
        <strain evidence="12">CBS 262.69</strain>
    </source>
</reference>
<evidence type="ECO:0000256" key="4">
    <source>
        <dbReference type="ARBA" id="ARBA00022490"/>
    </source>
</evidence>
<evidence type="ECO:0000259" key="11">
    <source>
        <dbReference type="Pfam" id="PF00155"/>
    </source>
</evidence>
<keyword evidence="4" id="KW-0963">Cytoplasm</keyword>
<evidence type="ECO:0000256" key="3">
    <source>
        <dbReference type="ARBA" id="ARBA00007441"/>
    </source>
</evidence>
<dbReference type="FunFam" id="3.40.640.10:FF:000074">
    <property type="entry name" value="Aromatic amino acid aminotransferase"/>
    <property type="match status" value="1"/>
</dbReference>
<comment type="similarity">
    <text evidence="3">Belongs to the class-I pyridoxal-phosphate-dependent aminotransferase family.</text>
</comment>
<dbReference type="Pfam" id="PF00155">
    <property type="entry name" value="Aminotran_1_2"/>
    <property type="match status" value="1"/>
</dbReference>
<keyword evidence="5" id="KW-0032">Aminotransferase</keyword>
<keyword evidence="13" id="KW-1185">Reference proteome</keyword>
<feature type="region of interest" description="Disordered" evidence="10">
    <location>
        <begin position="1"/>
        <end position="31"/>
    </location>
</feature>